<dbReference type="SMART" id="SM00054">
    <property type="entry name" value="EFh"/>
    <property type="match status" value="2"/>
</dbReference>
<keyword evidence="6" id="KW-0106">Calcium</keyword>
<dbReference type="PROSITE" id="PS00018">
    <property type="entry name" value="EF_HAND_1"/>
    <property type="match status" value="2"/>
</dbReference>
<dbReference type="RefSeq" id="XP_055364072.1">
    <property type="nucleotide sequence ID" value="XM_055508097.1"/>
</dbReference>
<dbReference type="AlphaFoldDB" id="A0A9W2XQW9"/>
<evidence type="ECO:0000313" key="12">
    <source>
        <dbReference type="Proteomes" id="UP000515150"/>
    </source>
</evidence>
<keyword evidence="10" id="KW-0812">Transmembrane</keyword>
<dbReference type="GO" id="GO:1990246">
    <property type="term" value="C:uniplex complex"/>
    <property type="evidence" value="ECO:0007669"/>
    <property type="project" value="TreeGrafter"/>
</dbReference>
<gene>
    <name evidence="13" type="primary">micu3a</name>
</gene>
<evidence type="ECO:0000256" key="7">
    <source>
        <dbReference type="ARBA" id="ARBA00022946"/>
    </source>
</evidence>
<feature type="transmembrane region" description="Helical" evidence="10">
    <location>
        <begin position="40"/>
        <end position="62"/>
    </location>
</feature>
<dbReference type="GO" id="GO:0005509">
    <property type="term" value="F:calcium ion binding"/>
    <property type="evidence" value="ECO:0007669"/>
    <property type="project" value="InterPro"/>
</dbReference>
<dbReference type="InterPro" id="IPR039800">
    <property type="entry name" value="MICU1/2/3"/>
</dbReference>
<dbReference type="CDD" id="cd16175">
    <property type="entry name" value="EFh_MICU3"/>
    <property type="match status" value="1"/>
</dbReference>
<evidence type="ECO:0000256" key="9">
    <source>
        <dbReference type="ARBA" id="ARBA00023136"/>
    </source>
</evidence>
<keyword evidence="4" id="KW-0677">Repeat</keyword>
<dbReference type="InterPro" id="IPR002048">
    <property type="entry name" value="EF_hand_dom"/>
</dbReference>
<keyword evidence="5" id="KW-0999">Mitochondrion inner membrane</keyword>
<keyword evidence="7" id="KW-0809">Transit peptide</keyword>
<dbReference type="PANTHER" id="PTHR12294:SF10">
    <property type="entry name" value="CALCIUM UPTAKE PROTEIN 3, MITOCHONDRIAL"/>
    <property type="match status" value="1"/>
</dbReference>
<sequence length="476" mass="54309">MAALRRLAAMAGRLNLWPAAGSELVGGRAAGGGGTGRRKAAVGVCLAAGGAVAFYVCGGAAASGGKRMERRSISGWLPSIPAVEAKEKARPFDFEDGDVYMSSHEYRFRMFSSVEYEGQLYMTPQNFIESVTMSEPRNKRPWRSLTKQELEKILCETPPVWRGSSKLFRNLRERGIISYTEYLFLLCILTKPHAGFKIAFNMFDADGNQMVDKREFLVLQEIFRKKNEKKGRKGDAEKSAQLVLKKESQEFVARSYWDVLRRSASQVLFSDLAERSDESITIDTTLLVHFFGKKGKAELTFDDFYRFMDNLQTEVLEIEFLTYSKGMTTISEEDFARILLRFTNVDNISAYLENVRQCIPDEKEGITFDEFRSFFQFLNNLEDFAIAMQMYNFAARSIGQDEFARAVYVATGLKLTRHLVNTIFKIFDVDHDDQLSYKEFIGIMKDRLHRGTRGYKSMERATSFRSCLKKELASSR</sequence>
<dbReference type="PANTHER" id="PTHR12294">
    <property type="entry name" value="EF HAND DOMAIN FAMILY A1,A2-RELATED"/>
    <property type="match status" value="1"/>
</dbReference>
<feature type="domain" description="EF-hand" evidence="11">
    <location>
        <begin position="415"/>
        <end position="450"/>
    </location>
</feature>
<dbReference type="Pfam" id="PF13499">
    <property type="entry name" value="EF-hand_7"/>
    <property type="match status" value="1"/>
</dbReference>
<dbReference type="GO" id="GO:0051560">
    <property type="term" value="P:mitochondrial calcium ion homeostasis"/>
    <property type="evidence" value="ECO:0007669"/>
    <property type="project" value="TreeGrafter"/>
</dbReference>
<name>A0A9W2XQW9_BETSP</name>
<keyword evidence="3" id="KW-0479">Metal-binding</keyword>
<feature type="domain" description="EF-hand" evidence="11">
    <location>
        <begin position="191"/>
        <end position="226"/>
    </location>
</feature>
<evidence type="ECO:0000256" key="10">
    <source>
        <dbReference type="SAM" id="Phobius"/>
    </source>
</evidence>
<dbReference type="SUPFAM" id="SSF47473">
    <property type="entry name" value="EF-hand"/>
    <property type="match status" value="2"/>
</dbReference>
<keyword evidence="12" id="KW-1185">Reference proteome</keyword>
<evidence type="ECO:0000256" key="3">
    <source>
        <dbReference type="ARBA" id="ARBA00022723"/>
    </source>
</evidence>
<keyword evidence="9 10" id="KW-0472">Membrane</keyword>
<evidence type="ECO:0000256" key="8">
    <source>
        <dbReference type="ARBA" id="ARBA00023128"/>
    </source>
</evidence>
<keyword evidence="8" id="KW-0496">Mitochondrion</keyword>
<evidence type="ECO:0000256" key="5">
    <source>
        <dbReference type="ARBA" id="ARBA00022792"/>
    </source>
</evidence>
<dbReference type="Gene3D" id="1.10.238.10">
    <property type="entry name" value="EF-hand"/>
    <property type="match status" value="2"/>
</dbReference>
<evidence type="ECO:0000256" key="2">
    <source>
        <dbReference type="ARBA" id="ARBA00004569"/>
    </source>
</evidence>
<dbReference type="GO" id="GO:0005758">
    <property type="term" value="C:mitochondrial intermembrane space"/>
    <property type="evidence" value="ECO:0007669"/>
    <property type="project" value="UniProtKB-SubCell"/>
</dbReference>
<dbReference type="InterPro" id="IPR011992">
    <property type="entry name" value="EF-hand-dom_pair"/>
</dbReference>
<dbReference type="CTD" id="559552"/>
<evidence type="ECO:0000313" key="13">
    <source>
        <dbReference type="RefSeq" id="XP_055364072.1"/>
    </source>
</evidence>
<reference evidence="13" key="1">
    <citation type="submission" date="2025-08" db="UniProtKB">
        <authorList>
            <consortium name="RefSeq"/>
        </authorList>
    </citation>
    <scope>IDENTIFICATION</scope>
</reference>
<comment type="subcellular location">
    <subcellularLocation>
        <location evidence="1">Mitochondrion inner membrane</location>
    </subcellularLocation>
    <subcellularLocation>
        <location evidence="2">Mitochondrion intermembrane space</location>
    </subcellularLocation>
</comment>
<dbReference type="PROSITE" id="PS50222">
    <property type="entry name" value="EF_HAND_2"/>
    <property type="match status" value="2"/>
</dbReference>
<dbReference type="Proteomes" id="UP000515150">
    <property type="component" value="Chromosome 1"/>
</dbReference>
<evidence type="ECO:0000256" key="1">
    <source>
        <dbReference type="ARBA" id="ARBA00004273"/>
    </source>
</evidence>
<accession>A0A9W2XQW9</accession>
<protein>
    <submittedName>
        <fullName evidence="13">Calcium uptake protein 3, mitochondrial isoform X5</fullName>
    </submittedName>
</protein>
<evidence type="ECO:0000259" key="11">
    <source>
        <dbReference type="PROSITE" id="PS50222"/>
    </source>
</evidence>
<dbReference type="GeneID" id="114851288"/>
<dbReference type="GO" id="GO:0036444">
    <property type="term" value="P:calcium import into the mitochondrion"/>
    <property type="evidence" value="ECO:0007669"/>
    <property type="project" value="TreeGrafter"/>
</dbReference>
<keyword evidence="10" id="KW-1133">Transmembrane helix</keyword>
<evidence type="ECO:0000256" key="6">
    <source>
        <dbReference type="ARBA" id="ARBA00022837"/>
    </source>
</evidence>
<organism evidence="12 13">
    <name type="scientific">Betta splendens</name>
    <name type="common">Siamese fighting fish</name>
    <dbReference type="NCBI Taxonomy" id="158456"/>
    <lineage>
        <taxon>Eukaryota</taxon>
        <taxon>Metazoa</taxon>
        <taxon>Chordata</taxon>
        <taxon>Craniata</taxon>
        <taxon>Vertebrata</taxon>
        <taxon>Euteleostomi</taxon>
        <taxon>Actinopterygii</taxon>
        <taxon>Neopterygii</taxon>
        <taxon>Teleostei</taxon>
        <taxon>Neoteleostei</taxon>
        <taxon>Acanthomorphata</taxon>
        <taxon>Anabantaria</taxon>
        <taxon>Anabantiformes</taxon>
        <taxon>Anabantoidei</taxon>
        <taxon>Osphronemidae</taxon>
        <taxon>Betta</taxon>
    </lineage>
</organism>
<proteinExistence type="predicted"/>
<evidence type="ECO:0000256" key="4">
    <source>
        <dbReference type="ARBA" id="ARBA00022737"/>
    </source>
</evidence>
<dbReference type="InterPro" id="IPR018247">
    <property type="entry name" value="EF_Hand_1_Ca_BS"/>
</dbReference>